<accession>A0A382T398</accession>
<gene>
    <name evidence="1" type="ORF">METZ01_LOCUS369136</name>
</gene>
<feature type="non-terminal residue" evidence="1">
    <location>
        <position position="33"/>
    </location>
</feature>
<dbReference type="EMBL" id="UINC01133383">
    <property type="protein sequence ID" value="SVD16282.1"/>
    <property type="molecule type" value="Genomic_DNA"/>
</dbReference>
<dbReference type="AlphaFoldDB" id="A0A382T398"/>
<evidence type="ECO:0000313" key="1">
    <source>
        <dbReference type="EMBL" id="SVD16282.1"/>
    </source>
</evidence>
<proteinExistence type="predicted"/>
<reference evidence="1" key="1">
    <citation type="submission" date="2018-05" db="EMBL/GenBank/DDBJ databases">
        <authorList>
            <person name="Lanie J.A."/>
            <person name="Ng W.-L."/>
            <person name="Kazmierczak K.M."/>
            <person name="Andrzejewski T.M."/>
            <person name="Davidsen T.M."/>
            <person name="Wayne K.J."/>
            <person name="Tettelin H."/>
            <person name="Glass J.I."/>
            <person name="Rusch D."/>
            <person name="Podicherti R."/>
            <person name="Tsui H.-C.T."/>
            <person name="Winkler M.E."/>
        </authorList>
    </citation>
    <scope>NUCLEOTIDE SEQUENCE</scope>
</reference>
<organism evidence="1">
    <name type="scientific">marine metagenome</name>
    <dbReference type="NCBI Taxonomy" id="408172"/>
    <lineage>
        <taxon>unclassified sequences</taxon>
        <taxon>metagenomes</taxon>
        <taxon>ecological metagenomes</taxon>
    </lineage>
</organism>
<protein>
    <submittedName>
        <fullName evidence="1">Uncharacterized protein</fullName>
    </submittedName>
</protein>
<sequence>MNTITNFFTVLKLPAGWWKKLVLFGLAAFFINV</sequence>
<name>A0A382T398_9ZZZZ</name>